<dbReference type="Gene3D" id="1.20.200.10">
    <property type="entry name" value="Fumarase/aspartase (Central domain)"/>
    <property type="match status" value="1"/>
</dbReference>
<accession>A0A1I3Y0I2</accession>
<organism evidence="2 3">
    <name type="scientific">Neomesorhizobium albiziae</name>
    <dbReference type="NCBI Taxonomy" id="335020"/>
    <lineage>
        <taxon>Bacteria</taxon>
        <taxon>Pseudomonadati</taxon>
        <taxon>Pseudomonadota</taxon>
        <taxon>Alphaproteobacteria</taxon>
        <taxon>Hyphomicrobiales</taxon>
        <taxon>Phyllobacteriaceae</taxon>
        <taxon>Neomesorhizobium</taxon>
    </lineage>
</organism>
<gene>
    <name evidence="2" type="ORF">SAMN04488498_10497</name>
</gene>
<keyword evidence="2" id="KW-0456">Lyase</keyword>
<dbReference type="AlphaFoldDB" id="A0A1I3Y0I2"/>
<dbReference type="EMBL" id="FOSL01000004">
    <property type="protein sequence ID" value="SFK25270.1"/>
    <property type="molecule type" value="Genomic_DNA"/>
</dbReference>
<dbReference type="OrthoDB" id="5714558at2"/>
<feature type="region of interest" description="Disordered" evidence="1">
    <location>
        <begin position="482"/>
        <end position="505"/>
    </location>
</feature>
<dbReference type="Pfam" id="PF00221">
    <property type="entry name" value="Lyase_aromatic"/>
    <property type="match status" value="2"/>
</dbReference>
<dbReference type="RefSeq" id="WP_149759787.1">
    <property type="nucleotide sequence ID" value="NZ_BSPE01000007.1"/>
</dbReference>
<dbReference type="InterPro" id="IPR008948">
    <property type="entry name" value="L-Aspartase-like"/>
</dbReference>
<proteinExistence type="predicted"/>
<evidence type="ECO:0000313" key="3">
    <source>
        <dbReference type="Proteomes" id="UP000323300"/>
    </source>
</evidence>
<dbReference type="InterPro" id="IPR001106">
    <property type="entry name" value="Aromatic_Lyase"/>
</dbReference>
<dbReference type="GO" id="GO:0016841">
    <property type="term" value="F:ammonia-lyase activity"/>
    <property type="evidence" value="ECO:0007669"/>
    <property type="project" value="UniProtKB-ARBA"/>
</dbReference>
<name>A0A1I3Y0I2_9HYPH</name>
<protein>
    <submittedName>
        <fullName evidence="2">Histidine ammonia-lyase</fullName>
    </submittedName>
</protein>
<reference evidence="2 3" key="1">
    <citation type="submission" date="2016-10" db="EMBL/GenBank/DDBJ databases">
        <authorList>
            <person name="Varghese N."/>
            <person name="Submissions S."/>
        </authorList>
    </citation>
    <scope>NUCLEOTIDE SEQUENCE [LARGE SCALE GENOMIC DNA]</scope>
    <source>
        <strain evidence="2 3">DSM 21822</strain>
    </source>
</reference>
<evidence type="ECO:0000256" key="1">
    <source>
        <dbReference type="SAM" id="MobiDB-lite"/>
    </source>
</evidence>
<sequence length="505" mass="54001">MTVTLDARTDINLETVYRVAWKGEDVRFCDQALRCIAECRDLFLRLIDSDPEPIIYGVTTAMGELASRRLEKDERERHARIKAFAAATSFGDPLPERVVRAIVLARLTNFIEGNAATSPRIALAVAAMLDGGPLPAVSASGQGGAGEILALYPLFAALSARFDLEVKERGSLINGSPCAAALVADAALAASRRVEMAQKVFALSIEAFRAPLEHYDAALDVLWGDEHEAAALAGLRRFLQGAGHGRRNYQAPVSYRIVPRVLGQAHRALASAERAATVSLSSVSDNPVYVPPDADHPLGRCISTGGYHNAMATPALDDLAAIWADLCLLCDRHASKLLNGKVSLLPDLLMNGRHPSDSDGHGNVGYIPMAITGYLEQAKLAAQRTFIPGTESAGSGQDDVATTVFFAWAKEERAGRCLDAAMAMLAVVASQALHITDRSAPPALQAFVAEIRGIVAPVGDDRVLGPELARLTEWFTRQVFEEGEPEQLPPRETVGPKVVTAAASD</sequence>
<dbReference type="PANTHER" id="PTHR10362">
    <property type="entry name" value="HISTIDINE AMMONIA-LYASE"/>
    <property type="match status" value="1"/>
</dbReference>
<keyword evidence="3" id="KW-1185">Reference proteome</keyword>
<dbReference type="SUPFAM" id="SSF48557">
    <property type="entry name" value="L-aspartase-like"/>
    <property type="match status" value="1"/>
</dbReference>
<evidence type="ECO:0000313" key="2">
    <source>
        <dbReference type="EMBL" id="SFK25270.1"/>
    </source>
</evidence>
<dbReference type="Proteomes" id="UP000323300">
    <property type="component" value="Unassembled WGS sequence"/>
</dbReference>